<evidence type="ECO:0000256" key="1">
    <source>
        <dbReference type="SAM" id="MobiDB-lite"/>
    </source>
</evidence>
<protein>
    <recommendedName>
        <fullName evidence="5">Lipoprotein</fullName>
    </recommendedName>
</protein>
<feature type="chain" id="PRO_5003260448" description="Lipoprotein" evidence="2">
    <location>
        <begin position="19"/>
        <end position="429"/>
    </location>
</feature>
<dbReference type="RefSeq" id="WP_013629510.1">
    <property type="nucleotide sequence ID" value="NC_015174.1"/>
</dbReference>
<evidence type="ECO:0000313" key="3">
    <source>
        <dbReference type="EMBL" id="ADY60789.1"/>
    </source>
</evidence>
<keyword evidence="2" id="KW-0732">Signal</keyword>
<dbReference type="KEGG" id="pbs:Plabr_3192"/>
<evidence type="ECO:0000256" key="2">
    <source>
        <dbReference type="SAM" id="SignalP"/>
    </source>
</evidence>
<dbReference type="STRING" id="756272.Plabr_3192"/>
<gene>
    <name evidence="3" type="ordered locus">Plabr_3192</name>
</gene>
<evidence type="ECO:0008006" key="5">
    <source>
        <dbReference type="Google" id="ProtNLM"/>
    </source>
</evidence>
<proteinExistence type="predicted"/>
<feature type="region of interest" description="Disordered" evidence="1">
    <location>
        <begin position="386"/>
        <end position="429"/>
    </location>
</feature>
<feature type="signal peptide" evidence="2">
    <location>
        <begin position="1"/>
        <end position="18"/>
    </location>
</feature>
<dbReference type="HOGENOM" id="CLU_639177_0_0_0"/>
<evidence type="ECO:0000313" key="4">
    <source>
        <dbReference type="Proteomes" id="UP000006860"/>
    </source>
</evidence>
<organism evidence="3 4">
    <name type="scientific">Rubinisphaera brasiliensis (strain ATCC 49424 / DSM 5305 / JCM 21570 / IAM 15109 / NBRC 103401 / IFAM 1448)</name>
    <name type="common">Planctomyces brasiliensis</name>
    <dbReference type="NCBI Taxonomy" id="756272"/>
    <lineage>
        <taxon>Bacteria</taxon>
        <taxon>Pseudomonadati</taxon>
        <taxon>Planctomycetota</taxon>
        <taxon>Planctomycetia</taxon>
        <taxon>Planctomycetales</taxon>
        <taxon>Planctomycetaceae</taxon>
        <taxon>Rubinisphaera</taxon>
    </lineage>
</organism>
<keyword evidence="4" id="KW-1185">Reference proteome</keyword>
<dbReference type="EMBL" id="CP002546">
    <property type="protein sequence ID" value="ADY60789.1"/>
    <property type="molecule type" value="Genomic_DNA"/>
</dbReference>
<reference evidence="4" key="1">
    <citation type="submission" date="2011-02" db="EMBL/GenBank/DDBJ databases">
        <title>The complete genome of Planctomyces brasiliensis DSM 5305.</title>
        <authorList>
            <person name="Lucas S."/>
            <person name="Copeland A."/>
            <person name="Lapidus A."/>
            <person name="Bruce D."/>
            <person name="Goodwin L."/>
            <person name="Pitluck S."/>
            <person name="Kyrpides N."/>
            <person name="Mavromatis K."/>
            <person name="Pagani I."/>
            <person name="Ivanova N."/>
            <person name="Ovchinnikova G."/>
            <person name="Lu M."/>
            <person name="Detter J.C."/>
            <person name="Han C."/>
            <person name="Land M."/>
            <person name="Hauser L."/>
            <person name="Markowitz V."/>
            <person name="Cheng J.-F."/>
            <person name="Hugenholtz P."/>
            <person name="Woyke T."/>
            <person name="Wu D."/>
            <person name="Tindall B."/>
            <person name="Pomrenke H.G."/>
            <person name="Brambilla E."/>
            <person name="Klenk H.-P."/>
            <person name="Eisen J.A."/>
        </authorList>
    </citation>
    <scope>NUCLEOTIDE SEQUENCE [LARGE SCALE GENOMIC DNA]</scope>
    <source>
        <strain evidence="4">ATCC 49424 / DSM 5305 / JCM 21570 / NBRC 103401 / IFAM 1448</strain>
    </source>
</reference>
<sequence length="429" mass="46853">MRSVKKLSSRLLILSAVAGCLLPSGCASLPASMPRMPWAAEKEEMEFATAREPAAEVVCVWQPARGKGLNGVPSRGVGGQLMFFTRSKAEPVAVEGDVRIYLFDNQGTVQEQAQPIHQFDFPAEQWSSYLAMGNLGPSYNIFIPYTRGGHKQVECTLQVLFKPKDGPAVYSDLASMTLPGILEDNTAQRKAEMAAEEAAELKATARAKRNTVSGLKVKTIDPRKPAELTQESKVAQFLDDNPDVEEQLRSLHREGAADIESVGKTVEHTTRKPVANSGKIQQVSAEVHVGAEQEAEPEAKSPEAKRIERLEQMLQQLLEEKQASQASLSARPEPVKQVSHADLEFLPPHHAARGDHVWSEATGVAALEESQLGWALPEPKFKEPIPLAKQATHPLRMEPAAASTSELKRAKPAKPPGSTAKRHPLSDWE</sequence>
<name>F0SJH7_RUBBR</name>
<dbReference type="AlphaFoldDB" id="F0SJH7"/>
<dbReference type="eggNOG" id="ENOG50338GZ">
    <property type="taxonomic scope" value="Bacteria"/>
</dbReference>
<dbReference type="Proteomes" id="UP000006860">
    <property type="component" value="Chromosome"/>
</dbReference>
<accession>F0SJH7</accession>
<dbReference type="OrthoDB" id="282702at2"/>